<evidence type="ECO:0000256" key="1">
    <source>
        <dbReference type="ARBA" id="ARBA00023054"/>
    </source>
</evidence>
<dbReference type="Gene3D" id="3.40.50.300">
    <property type="entry name" value="P-loop containing nucleotide triphosphate hydrolases"/>
    <property type="match status" value="2"/>
</dbReference>
<evidence type="ECO:0000256" key="2">
    <source>
        <dbReference type="SAM" id="Coils"/>
    </source>
</evidence>
<proteinExistence type="predicted"/>
<dbReference type="SUPFAM" id="SSF52540">
    <property type="entry name" value="P-loop containing nucleoside triphosphate hydrolases"/>
    <property type="match status" value="2"/>
</dbReference>
<organism evidence="3 4">
    <name type="scientific">Paenibacillus profundus</name>
    <dbReference type="NCBI Taxonomy" id="1173085"/>
    <lineage>
        <taxon>Bacteria</taxon>
        <taxon>Bacillati</taxon>
        <taxon>Bacillota</taxon>
        <taxon>Bacilli</taxon>
        <taxon>Bacillales</taxon>
        <taxon>Paenibacillaceae</taxon>
        <taxon>Paenibacillus</taxon>
    </lineage>
</organism>
<reference evidence="3 4" key="1">
    <citation type="submission" date="2021-11" db="EMBL/GenBank/DDBJ databases">
        <title>Draft genome sequence of Paenibacillus profundus YoMME, a new Gram-positive bacteria with exoelectrogenic properties.</title>
        <authorList>
            <person name="Hubenova Y."/>
            <person name="Hubenova E."/>
            <person name="Manasiev Y."/>
            <person name="Peykov S."/>
            <person name="Mitov M."/>
        </authorList>
    </citation>
    <scope>NUCLEOTIDE SEQUENCE [LARGE SCALE GENOMIC DNA]</scope>
    <source>
        <strain evidence="3 4">YoMME</strain>
    </source>
</reference>
<dbReference type="Proteomes" id="UP001199916">
    <property type="component" value="Unassembled WGS sequence"/>
</dbReference>
<dbReference type="EMBL" id="JAJNBZ010000021">
    <property type="protein sequence ID" value="MCE5171824.1"/>
    <property type="molecule type" value="Genomic_DNA"/>
</dbReference>
<gene>
    <name evidence="3" type="ORF">LQV63_21325</name>
</gene>
<comment type="caution">
    <text evidence="3">The sequence shown here is derived from an EMBL/GenBank/DDBJ whole genome shotgun (WGS) entry which is preliminary data.</text>
</comment>
<keyword evidence="1 2" id="KW-0175">Coiled coil</keyword>
<protein>
    <submittedName>
        <fullName evidence="3">AAA family ATPase</fullName>
    </submittedName>
</protein>
<feature type="coiled-coil region" evidence="2">
    <location>
        <begin position="197"/>
        <end position="231"/>
    </location>
</feature>
<sequence length="958" mass="111134">MIKDFSTVFWGHLPMTKEPYKAHEKVNAFVGPSGHGKTTIWDGLRLMLGASHFESKRTFSFYVQKSNWAVVRVAFNNFSVNGIRPFEPVRKFKEEVTACCRIYKNDQKSWSRDYYLFDGKFYDLADLQLNSKAYSEAYLNVSEYLHILEECLGVTKEFRNLMAMNPDNVREVVNSSPHELFDLVFNLKGTKDYKKRYDESKQRLGVQELAIEQAEEEMDQAKNRFEVTSQKAEKFRLYQEKEIEVERTEIILKKLEYFEFQEELKSTKEEMDRVEKTGRFESDKVNEITVKFNVKQKEIEQLILESDRLGDIEEQANQDITQYTVDKARIDTQIEEIDEQINCLKQIEPQNVDYLNELKEMLTADLEQTKLDYSQVKTELVHLKRKFSDLEKNLVPYKEEAKKFRQTLVENHIPFIMLADAISVKPEMKSWQKAIESYIGNNRYRIIVEPDNYLSAKKIQQEIRYGARVSLPKKEKVLSIRKNVSYPSIRSAINISHREKVEGYMGRLNNVYLVETVEEGHDLQAKGIESITLEGLLQDEDGAIHLKYHTLCCGKLAIDEEIKETKELLNEKEKIVNELEDSISKQESELGEVNSAINNQKLLARLPDLENSYHLLREESTKLSVLIDDTTKEKDKVKHELVENRNKERKIGAVQSGLAEERARSLQKAEDLLKQHTDLHEKFSYLTSITEQALTEVQALGLSDDEIEFISYDVQGSAFRNQQGDLFTSKELQNRLNELLEEKRKLYDNSVSEEIVRLVEAQQGQVELLAQNLRNLKEDRDKLERTCDDLLYQFRNHIKEIMKNYITEFENLADLLKASAKGRLVEVTPEPETWEIQLFIGYDGKEPVAVDGPHLSSGQKACTSLMILLAALSDNQKGTTTPIMFLDEPKARVDDERGNEIGQLLQVTNIQYFITHQQGESLKTIDWIDHAFTCSASEPGKEFAHPLILKKRASRSHW</sequence>
<evidence type="ECO:0000313" key="4">
    <source>
        <dbReference type="Proteomes" id="UP001199916"/>
    </source>
</evidence>
<dbReference type="RefSeq" id="WP_233698183.1">
    <property type="nucleotide sequence ID" value="NZ_JAJNBZ010000021.1"/>
</dbReference>
<keyword evidence="4" id="KW-1185">Reference proteome</keyword>
<feature type="coiled-coil region" evidence="2">
    <location>
        <begin position="729"/>
        <end position="793"/>
    </location>
</feature>
<name>A0ABS8YKV9_9BACL</name>
<feature type="coiled-coil region" evidence="2">
    <location>
        <begin position="359"/>
        <end position="393"/>
    </location>
</feature>
<feature type="coiled-coil region" evidence="2">
    <location>
        <begin position="558"/>
        <end position="647"/>
    </location>
</feature>
<evidence type="ECO:0000313" key="3">
    <source>
        <dbReference type="EMBL" id="MCE5171824.1"/>
    </source>
</evidence>
<accession>A0ABS8YKV9</accession>
<dbReference type="PANTHER" id="PTHR45916:SF1">
    <property type="entry name" value="STRUCTURAL MAINTENANCE OF CHROMOSOMES PROTEIN 5"/>
    <property type="match status" value="1"/>
</dbReference>
<dbReference type="InterPro" id="IPR027417">
    <property type="entry name" value="P-loop_NTPase"/>
</dbReference>
<dbReference type="PANTHER" id="PTHR45916">
    <property type="entry name" value="STRUCTURAL MAINTENANCE OF CHROMOSOMES PROTEIN 5"/>
    <property type="match status" value="1"/>
</dbReference>